<dbReference type="AlphaFoldDB" id="A0A386UKL7"/>
<dbReference type="EMBL" id="CP031078">
    <property type="protein sequence ID" value="AYF00422.1"/>
    <property type="molecule type" value="Genomic_DNA"/>
</dbReference>
<name>A0A386UKL7_9RHOB</name>
<sequence length="121" mass="13091">MSEPRILARRIVTICQASRINVSTEAAAHNDLAAALVAAGLTVQREVKLNARDRIDVLVEGVGVEVKVQGSRRNILKQLERYAESDQVTALVLATSAAWPAGFSALNGKPFFHASLVRGWL</sequence>
<accession>A0A386UKL7</accession>
<organism evidence="1 2">
    <name type="scientific">Paracoccus yeei</name>
    <dbReference type="NCBI Taxonomy" id="147645"/>
    <lineage>
        <taxon>Bacteria</taxon>
        <taxon>Pseudomonadati</taxon>
        <taxon>Pseudomonadota</taxon>
        <taxon>Alphaproteobacteria</taxon>
        <taxon>Rhodobacterales</taxon>
        <taxon>Paracoccaceae</taxon>
        <taxon>Paracoccus</taxon>
    </lineage>
</organism>
<dbReference type="RefSeq" id="WP_120440681.1">
    <property type="nucleotide sequence ID" value="NZ_CP031078.1"/>
</dbReference>
<protein>
    <recommendedName>
        <fullName evidence="3">Restriction endonuclease</fullName>
    </recommendedName>
</protein>
<evidence type="ECO:0008006" key="3">
    <source>
        <dbReference type="Google" id="ProtNLM"/>
    </source>
</evidence>
<dbReference type="Proteomes" id="UP000272010">
    <property type="component" value="Chromosome"/>
</dbReference>
<gene>
    <name evidence="1" type="ORF">PY32053_00747</name>
</gene>
<reference evidence="2" key="1">
    <citation type="submission" date="2018-07" db="EMBL/GenBank/DDBJ databases">
        <title>Genome Structure of the Opportunistic Pathogen Paracoccus yeei (Alphaproteobacteria) and Identification of Putative Virulence Factors.</title>
        <authorList>
            <person name="Lasek R."/>
            <person name="Szuplewska M."/>
            <person name="Mitura M."/>
            <person name="Decewicz P."/>
            <person name="Chmielowska C."/>
            <person name="Pawlot A."/>
            <person name="Sentkowska D."/>
            <person name="Czarnecki J."/>
            <person name="Bartosik D."/>
        </authorList>
    </citation>
    <scope>NUCLEOTIDE SEQUENCE [LARGE SCALE GENOMIC DNA]</scope>
    <source>
        <strain evidence="2">CCUG 32053</strain>
    </source>
</reference>
<proteinExistence type="predicted"/>
<evidence type="ECO:0000313" key="2">
    <source>
        <dbReference type="Proteomes" id="UP000272010"/>
    </source>
</evidence>
<evidence type="ECO:0000313" key="1">
    <source>
        <dbReference type="EMBL" id="AYF00422.1"/>
    </source>
</evidence>